<keyword evidence="6 7" id="KW-0472">Membrane</keyword>
<evidence type="ECO:0000256" key="4">
    <source>
        <dbReference type="ARBA" id="ARBA00022692"/>
    </source>
</evidence>
<dbReference type="EMBL" id="JBHRSA010000056">
    <property type="protein sequence ID" value="MFC3041576.1"/>
    <property type="molecule type" value="Genomic_DNA"/>
</dbReference>
<feature type="transmembrane region" description="Helical" evidence="7">
    <location>
        <begin position="6"/>
        <end position="25"/>
    </location>
</feature>
<gene>
    <name evidence="10" type="ORF">ACFOGI_15120</name>
</gene>
<dbReference type="PANTHER" id="PTHR34582">
    <property type="entry name" value="UPF0702 TRANSMEMBRANE PROTEIN YCAP"/>
    <property type="match status" value="1"/>
</dbReference>
<dbReference type="Pfam" id="PF04239">
    <property type="entry name" value="DUF421"/>
    <property type="match status" value="1"/>
</dbReference>
<accession>A0ABV7CYI2</accession>
<keyword evidence="3" id="KW-1003">Cell membrane</keyword>
<dbReference type="Proteomes" id="UP001595279">
    <property type="component" value="Unassembled WGS sequence"/>
</dbReference>
<name>A0ABV7CYI2_9BACI</name>
<dbReference type="InterPro" id="IPR023090">
    <property type="entry name" value="UPF0702_alpha/beta_dom_sf"/>
</dbReference>
<evidence type="ECO:0000256" key="1">
    <source>
        <dbReference type="ARBA" id="ARBA00004651"/>
    </source>
</evidence>
<protein>
    <submittedName>
        <fullName evidence="10">DUF421 domain-containing protein</fullName>
    </submittedName>
</protein>
<feature type="transmembrane region" description="Helical" evidence="7">
    <location>
        <begin position="58"/>
        <end position="75"/>
    </location>
</feature>
<dbReference type="InterPro" id="IPR007353">
    <property type="entry name" value="DUF421"/>
</dbReference>
<dbReference type="Gene3D" id="3.30.240.20">
    <property type="entry name" value="bsu07140 like domains"/>
    <property type="match status" value="2"/>
</dbReference>
<evidence type="ECO:0000313" key="11">
    <source>
        <dbReference type="Proteomes" id="UP001595279"/>
    </source>
</evidence>
<evidence type="ECO:0000256" key="6">
    <source>
        <dbReference type="ARBA" id="ARBA00023136"/>
    </source>
</evidence>
<evidence type="ECO:0000259" key="9">
    <source>
        <dbReference type="Pfam" id="PF20730"/>
    </source>
</evidence>
<dbReference type="InterPro" id="IPR048454">
    <property type="entry name" value="YetF_N"/>
</dbReference>
<feature type="domain" description="YetF-like N-terminal transmembrane" evidence="9">
    <location>
        <begin position="4"/>
        <end position="76"/>
    </location>
</feature>
<keyword evidence="11" id="KW-1185">Reference proteome</keyword>
<dbReference type="RefSeq" id="WP_390274336.1">
    <property type="nucleotide sequence ID" value="NZ_JBHRSA010000056.1"/>
</dbReference>
<reference evidence="11" key="1">
    <citation type="journal article" date="2019" name="Int. J. Syst. Evol. Microbiol.">
        <title>The Global Catalogue of Microorganisms (GCM) 10K type strain sequencing project: providing services to taxonomists for standard genome sequencing and annotation.</title>
        <authorList>
            <consortium name="The Broad Institute Genomics Platform"/>
            <consortium name="The Broad Institute Genome Sequencing Center for Infectious Disease"/>
            <person name="Wu L."/>
            <person name="Ma J."/>
        </authorList>
    </citation>
    <scope>NUCLEOTIDE SEQUENCE [LARGE SCALE GENOMIC DNA]</scope>
    <source>
        <strain evidence="11">KCTC 13128</strain>
    </source>
</reference>
<feature type="domain" description="YetF C-terminal" evidence="8">
    <location>
        <begin position="80"/>
        <end position="213"/>
    </location>
</feature>
<dbReference type="Pfam" id="PF20730">
    <property type="entry name" value="YetF_N"/>
    <property type="match status" value="1"/>
</dbReference>
<keyword evidence="4 7" id="KW-0812">Transmembrane</keyword>
<organism evidence="10 11">
    <name type="scientific">Virgibacillus xinjiangensis</name>
    <dbReference type="NCBI Taxonomy" id="393090"/>
    <lineage>
        <taxon>Bacteria</taxon>
        <taxon>Bacillati</taxon>
        <taxon>Bacillota</taxon>
        <taxon>Bacilli</taxon>
        <taxon>Bacillales</taxon>
        <taxon>Bacillaceae</taxon>
        <taxon>Virgibacillus</taxon>
    </lineage>
</organism>
<evidence type="ECO:0000256" key="3">
    <source>
        <dbReference type="ARBA" id="ARBA00022475"/>
    </source>
</evidence>
<evidence type="ECO:0000256" key="5">
    <source>
        <dbReference type="ARBA" id="ARBA00022989"/>
    </source>
</evidence>
<comment type="caution">
    <text evidence="10">The sequence shown here is derived from an EMBL/GenBank/DDBJ whole genome shotgun (WGS) entry which is preliminary data.</text>
</comment>
<comment type="similarity">
    <text evidence="2">Belongs to the UPF0702 family.</text>
</comment>
<dbReference type="PANTHER" id="PTHR34582:SF5">
    <property type="entry name" value="UPF0702 TRANSMEMBRANE PROTEIN YETF"/>
    <property type="match status" value="1"/>
</dbReference>
<evidence type="ECO:0000259" key="8">
    <source>
        <dbReference type="Pfam" id="PF04239"/>
    </source>
</evidence>
<keyword evidence="5 7" id="KW-1133">Transmembrane helix</keyword>
<evidence type="ECO:0000256" key="2">
    <source>
        <dbReference type="ARBA" id="ARBA00006448"/>
    </source>
</evidence>
<evidence type="ECO:0000256" key="7">
    <source>
        <dbReference type="SAM" id="Phobius"/>
    </source>
</evidence>
<evidence type="ECO:0000313" key="10">
    <source>
        <dbReference type="EMBL" id="MFC3041576.1"/>
    </source>
</evidence>
<comment type="subcellular location">
    <subcellularLocation>
        <location evidence="1">Cell membrane</location>
        <topology evidence="1">Multi-pass membrane protein</topology>
    </subcellularLocation>
</comment>
<sequence length="224" mass="25455">MMFLSIAIKLAVGMIGVIIVTRLLGKKEMAQVTPLDFVYALILGGIIEEGIYSSSTNVGHILTALAIWTILIYIIETTTQKFDNWRHLIKGSPTLIIENGKINMKAMKKHKLETEQVRELLRMQGIFSIGQVNYAILENSGQLTVLERAGEEPVSRQEFKEEFPENSLTYLLVEEGDINNPALKQAGKDRNWLLNELKKRNYPLSDIQFAEWNPNQGFYVQLQS</sequence>
<proteinExistence type="inferred from homology"/>